<dbReference type="AlphaFoldDB" id="A0A1G2G4T8"/>
<evidence type="ECO:0008006" key="3">
    <source>
        <dbReference type="Google" id="ProtNLM"/>
    </source>
</evidence>
<comment type="caution">
    <text evidence="1">The sequence shown here is derived from an EMBL/GenBank/DDBJ whole genome shotgun (WGS) entry which is preliminary data.</text>
</comment>
<proteinExistence type="predicted"/>
<dbReference type="STRING" id="1802115.A2756_01400"/>
<protein>
    <recommendedName>
        <fullName evidence="3">CHAT domain-containing protein</fullName>
    </recommendedName>
</protein>
<gene>
    <name evidence="1" type="ORF">A2756_01400</name>
</gene>
<evidence type="ECO:0000313" key="1">
    <source>
        <dbReference type="EMBL" id="OGZ45259.1"/>
    </source>
</evidence>
<sequence>MNLLITRPRYDYTTRYISAWAEPVVQSAKSKGHHVLDLQEERANRQEVESMLKKQTPEVVFFNGHGSEDTLTGHNGEVILRTGENEHLLSEKIIYALSCRSAKILGASSVKKGARAYIGYIEDFIFMYSSEKRTRPREDRTAALFLEPSNQVPLSLIKGNSASRAYRSAKNAYARGIQKLLTSRTSKEDTATIRYLFWDMKNLVCQGDGSARP</sequence>
<reference evidence="1 2" key="1">
    <citation type="journal article" date="2016" name="Nat. Commun.">
        <title>Thousands of microbial genomes shed light on interconnected biogeochemical processes in an aquifer system.</title>
        <authorList>
            <person name="Anantharaman K."/>
            <person name="Brown C.T."/>
            <person name="Hug L.A."/>
            <person name="Sharon I."/>
            <person name="Castelle C.J."/>
            <person name="Probst A.J."/>
            <person name="Thomas B.C."/>
            <person name="Singh A."/>
            <person name="Wilkins M.J."/>
            <person name="Karaoz U."/>
            <person name="Brodie E.L."/>
            <person name="Williams K.H."/>
            <person name="Hubbard S.S."/>
            <person name="Banfield J.F."/>
        </authorList>
    </citation>
    <scope>NUCLEOTIDE SEQUENCE [LARGE SCALE GENOMIC DNA]</scope>
</reference>
<evidence type="ECO:0000313" key="2">
    <source>
        <dbReference type="Proteomes" id="UP000177785"/>
    </source>
</evidence>
<name>A0A1G2G4T8_9BACT</name>
<dbReference type="Proteomes" id="UP000177785">
    <property type="component" value="Unassembled WGS sequence"/>
</dbReference>
<dbReference type="EMBL" id="MHNL01000007">
    <property type="protein sequence ID" value="OGZ45259.1"/>
    <property type="molecule type" value="Genomic_DNA"/>
</dbReference>
<organism evidence="1 2">
    <name type="scientific">Candidatus Ryanbacteria bacterium RIFCSPHIGHO2_01_FULL_48_27</name>
    <dbReference type="NCBI Taxonomy" id="1802115"/>
    <lineage>
        <taxon>Bacteria</taxon>
        <taxon>Candidatus Ryaniibacteriota</taxon>
    </lineage>
</organism>
<accession>A0A1G2G4T8</accession>